<evidence type="ECO:0000313" key="2">
    <source>
        <dbReference type="EMBL" id="KAF4120129.1"/>
    </source>
</evidence>
<accession>A0A9P4YQX0</accession>
<name>A0A9P4YQX0_9HYPO</name>
<evidence type="ECO:0000256" key="1">
    <source>
        <dbReference type="SAM" id="MobiDB-lite"/>
    </source>
</evidence>
<comment type="caution">
    <text evidence="2">The sequence shown here is derived from an EMBL/GenBank/DDBJ whole genome shotgun (WGS) entry which is preliminary data.</text>
</comment>
<dbReference type="EMBL" id="JAANYQ010000018">
    <property type="protein sequence ID" value="KAF4120129.1"/>
    <property type="molecule type" value="Genomic_DNA"/>
</dbReference>
<keyword evidence="3" id="KW-1185">Reference proteome</keyword>
<reference evidence="2" key="1">
    <citation type="submission" date="2020-03" db="EMBL/GenBank/DDBJ databases">
        <title>Site-based positive gene gene selection in Geosmithia morbida across the United States reveals a broad range of putative effectors and factors for local host and environmental adapation.</title>
        <authorList>
            <person name="Onufrak A."/>
            <person name="Murdoch R.W."/>
            <person name="Gazis R."/>
            <person name="Huff M."/>
            <person name="Staton M."/>
            <person name="Klingeman W."/>
            <person name="Hadziabdic D."/>
        </authorList>
    </citation>
    <scope>NUCLEOTIDE SEQUENCE</scope>
    <source>
        <strain evidence="2">1262</strain>
    </source>
</reference>
<evidence type="ECO:0000313" key="3">
    <source>
        <dbReference type="Proteomes" id="UP000749293"/>
    </source>
</evidence>
<sequence>MVSASTGRQASEPISIDHDVRDHSDGPEFSTPDSSISGCYFSFPNFDNWGSTVREEDKEP</sequence>
<dbReference type="GeneID" id="55969484"/>
<gene>
    <name evidence="2" type="ORF">GMORB2_3256</name>
</gene>
<proteinExistence type="predicted"/>
<protein>
    <submittedName>
        <fullName evidence="2">Uncharacterized protein</fullName>
    </submittedName>
</protein>
<dbReference type="OrthoDB" id="4924220at2759"/>
<dbReference type="RefSeq" id="XP_035318781.1">
    <property type="nucleotide sequence ID" value="XM_035465232.1"/>
</dbReference>
<organism evidence="2 3">
    <name type="scientific">Geosmithia morbida</name>
    <dbReference type="NCBI Taxonomy" id="1094350"/>
    <lineage>
        <taxon>Eukaryota</taxon>
        <taxon>Fungi</taxon>
        <taxon>Dikarya</taxon>
        <taxon>Ascomycota</taxon>
        <taxon>Pezizomycotina</taxon>
        <taxon>Sordariomycetes</taxon>
        <taxon>Hypocreomycetidae</taxon>
        <taxon>Hypocreales</taxon>
        <taxon>Bionectriaceae</taxon>
        <taxon>Geosmithia</taxon>
    </lineage>
</organism>
<dbReference type="AlphaFoldDB" id="A0A9P4YQX0"/>
<dbReference type="Proteomes" id="UP000749293">
    <property type="component" value="Unassembled WGS sequence"/>
</dbReference>
<feature type="region of interest" description="Disordered" evidence="1">
    <location>
        <begin position="1"/>
        <end position="35"/>
    </location>
</feature>
<feature type="compositionally biased region" description="Basic and acidic residues" evidence="1">
    <location>
        <begin position="15"/>
        <end position="26"/>
    </location>
</feature>